<evidence type="ECO:0000313" key="1">
    <source>
        <dbReference type="EMBL" id="XCG47340.1"/>
    </source>
</evidence>
<dbReference type="RefSeq" id="WP_353645108.1">
    <property type="nucleotide sequence ID" value="NZ_CP159253.1"/>
</dbReference>
<sequence>MTNVLPYEFAFGLGKWAFLLNQTKQFVEPFGRDLHRGQTFIERDLPHISLPQLIA</sequence>
<organism evidence="1">
    <name type="scientific">Mesorhizobium sp. WSM2240</name>
    <dbReference type="NCBI Taxonomy" id="3228851"/>
    <lineage>
        <taxon>Bacteria</taxon>
        <taxon>Pseudomonadati</taxon>
        <taxon>Pseudomonadota</taxon>
        <taxon>Alphaproteobacteria</taxon>
        <taxon>Hyphomicrobiales</taxon>
        <taxon>Phyllobacteriaceae</taxon>
        <taxon>Mesorhizobium</taxon>
    </lineage>
</organism>
<name>A0AAU8CKI9_9HYPH</name>
<dbReference type="AlphaFoldDB" id="A0AAU8CKI9"/>
<dbReference type="EMBL" id="CP159253">
    <property type="protein sequence ID" value="XCG47340.1"/>
    <property type="molecule type" value="Genomic_DNA"/>
</dbReference>
<protein>
    <submittedName>
        <fullName evidence="1">Uncharacterized protein</fullName>
    </submittedName>
</protein>
<gene>
    <name evidence="1" type="ORF">ABVK50_18910</name>
</gene>
<reference evidence="1" key="1">
    <citation type="submission" date="2024-06" db="EMBL/GenBank/DDBJ databases">
        <title>Mesorhizobium karijinii sp. nov., a symbiont of the iconic Swainsona formosa from arid Australia.</title>
        <authorList>
            <person name="Hill Y.J."/>
            <person name="Watkin E.L.J."/>
            <person name="O'Hara G.W."/>
            <person name="Terpolilli J."/>
            <person name="Tye M.L."/>
            <person name="Kohlmeier M.G."/>
        </authorList>
    </citation>
    <scope>NUCLEOTIDE SEQUENCE</scope>
    <source>
        <strain evidence="1">WSM2240</strain>
    </source>
</reference>
<accession>A0AAU8CKI9</accession>
<proteinExistence type="predicted"/>